<gene>
    <name evidence="1" type="ORF">METZ01_LOCUS306906</name>
</gene>
<protein>
    <recommendedName>
        <fullName evidence="2">CoA-binding domain-containing protein</fullName>
    </recommendedName>
</protein>
<feature type="non-terminal residue" evidence="1">
    <location>
        <position position="38"/>
    </location>
</feature>
<dbReference type="SUPFAM" id="SSF51735">
    <property type="entry name" value="NAD(P)-binding Rossmann-fold domains"/>
    <property type="match status" value="1"/>
</dbReference>
<dbReference type="InterPro" id="IPR036291">
    <property type="entry name" value="NAD(P)-bd_dom_sf"/>
</dbReference>
<organism evidence="1">
    <name type="scientific">marine metagenome</name>
    <dbReference type="NCBI Taxonomy" id="408172"/>
    <lineage>
        <taxon>unclassified sequences</taxon>
        <taxon>metagenomes</taxon>
        <taxon>ecological metagenomes</taxon>
    </lineage>
</organism>
<evidence type="ECO:0000313" key="1">
    <source>
        <dbReference type="EMBL" id="SVC54052.1"/>
    </source>
</evidence>
<name>A0A382N2M1_9ZZZZ</name>
<dbReference type="Gene3D" id="3.40.50.720">
    <property type="entry name" value="NAD(P)-binding Rossmann-like Domain"/>
    <property type="match status" value="1"/>
</dbReference>
<proteinExistence type="predicted"/>
<dbReference type="EMBL" id="UINC01096836">
    <property type="protein sequence ID" value="SVC54052.1"/>
    <property type="molecule type" value="Genomic_DNA"/>
</dbReference>
<dbReference type="AlphaFoldDB" id="A0A382N2M1"/>
<reference evidence="1" key="1">
    <citation type="submission" date="2018-05" db="EMBL/GenBank/DDBJ databases">
        <authorList>
            <person name="Lanie J.A."/>
            <person name="Ng W.-L."/>
            <person name="Kazmierczak K.M."/>
            <person name="Andrzejewski T.M."/>
            <person name="Davidsen T.M."/>
            <person name="Wayne K.J."/>
            <person name="Tettelin H."/>
            <person name="Glass J.I."/>
            <person name="Rusch D."/>
            <person name="Podicherti R."/>
            <person name="Tsui H.-C.T."/>
            <person name="Winkler M.E."/>
        </authorList>
    </citation>
    <scope>NUCLEOTIDE SEQUENCE</scope>
</reference>
<sequence>MSILVDKNTRLLVQGITGREGSYHAQRSAEYGANLVAG</sequence>
<evidence type="ECO:0008006" key="2">
    <source>
        <dbReference type="Google" id="ProtNLM"/>
    </source>
</evidence>
<accession>A0A382N2M1</accession>